<sequence>MRSCLPAPVLLLVDNRLTNLLVRLNMADDINRSNWSDHTIEANNSSRRQTTNSHQQHHQASYLNYKTVDMYHLFVLITHLMFMRRKVAFVIFDVYSYLTTIVKTVFLSRYT</sequence>
<keyword evidence="3" id="KW-1185">Reference proteome</keyword>
<reference evidence="2" key="1">
    <citation type="submission" date="2022-07" db="EMBL/GenBank/DDBJ databases">
        <authorList>
            <person name="Trinca V."/>
            <person name="Uliana J.V.C."/>
            <person name="Torres T.T."/>
            <person name="Ward R.J."/>
            <person name="Monesi N."/>
        </authorList>
    </citation>
    <scope>NUCLEOTIDE SEQUENCE</scope>
    <source>
        <strain evidence="2">HSMRA1968</strain>
        <tissue evidence="2">Whole embryos</tissue>
    </source>
</reference>
<proteinExistence type="predicted"/>
<protein>
    <submittedName>
        <fullName evidence="2">Uncharacterized protein</fullName>
    </submittedName>
</protein>
<dbReference type="AlphaFoldDB" id="A0A9Q0MXL2"/>
<feature type="transmembrane region" description="Helical" evidence="1">
    <location>
        <begin position="87"/>
        <end position="106"/>
    </location>
</feature>
<evidence type="ECO:0000313" key="3">
    <source>
        <dbReference type="Proteomes" id="UP001151699"/>
    </source>
</evidence>
<dbReference type="Proteomes" id="UP001151699">
    <property type="component" value="Chromosome X"/>
</dbReference>
<keyword evidence="1" id="KW-1133">Transmembrane helix</keyword>
<keyword evidence="1" id="KW-0812">Transmembrane</keyword>
<comment type="caution">
    <text evidence="2">The sequence shown here is derived from an EMBL/GenBank/DDBJ whole genome shotgun (WGS) entry which is preliminary data.</text>
</comment>
<organism evidence="2 3">
    <name type="scientific">Pseudolycoriella hygida</name>
    <dbReference type="NCBI Taxonomy" id="35572"/>
    <lineage>
        <taxon>Eukaryota</taxon>
        <taxon>Metazoa</taxon>
        <taxon>Ecdysozoa</taxon>
        <taxon>Arthropoda</taxon>
        <taxon>Hexapoda</taxon>
        <taxon>Insecta</taxon>
        <taxon>Pterygota</taxon>
        <taxon>Neoptera</taxon>
        <taxon>Endopterygota</taxon>
        <taxon>Diptera</taxon>
        <taxon>Nematocera</taxon>
        <taxon>Sciaroidea</taxon>
        <taxon>Sciaridae</taxon>
        <taxon>Pseudolycoriella</taxon>
    </lineage>
</organism>
<accession>A0A9Q0MXL2</accession>
<dbReference type="EMBL" id="WJQU01000003">
    <property type="protein sequence ID" value="KAJ6639700.1"/>
    <property type="molecule type" value="Genomic_DNA"/>
</dbReference>
<name>A0A9Q0MXL2_9DIPT</name>
<evidence type="ECO:0000313" key="2">
    <source>
        <dbReference type="EMBL" id="KAJ6639700.1"/>
    </source>
</evidence>
<evidence type="ECO:0000256" key="1">
    <source>
        <dbReference type="SAM" id="Phobius"/>
    </source>
</evidence>
<gene>
    <name evidence="2" type="ORF">Bhyg_12447</name>
</gene>
<keyword evidence="1" id="KW-0472">Membrane</keyword>